<dbReference type="RefSeq" id="WP_035134286.1">
    <property type="nucleotide sequence ID" value="NZ_JPMD01000033.1"/>
</dbReference>
<feature type="domain" description="Amidohydrolase 3" evidence="1">
    <location>
        <begin position="49"/>
        <end position="530"/>
    </location>
</feature>
<dbReference type="Gene3D" id="2.30.40.10">
    <property type="entry name" value="Urease, subunit C, domain 1"/>
    <property type="match status" value="1"/>
</dbReference>
<dbReference type="SUPFAM" id="SSF51556">
    <property type="entry name" value="Metallo-dependent hydrolases"/>
    <property type="match status" value="1"/>
</dbReference>
<reference evidence="2 3" key="1">
    <citation type="submission" date="2014-07" db="EMBL/GenBank/DDBJ databases">
        <title>Draft genome of Clostridium sulfidigenes 113A isolated from sediments associated with methane hydrate from Krishna Godavari basin.</title>
        <authorList>
            <person name="Honkalas V.S."/>
            <person name="Dabir A.P."/>
            <person name="Arora P."/>
            <person name="Dhakephalkar P.K."/>
        </authorList>
    </citation>
    <scope>NUCLEOTIDE SEQUENCE [LARGE SCALE GENOMIC DNA]</scope>
    <source>
        <strain evidence="2 3">113A</strain>
    </source>
</reference>
<keyword evidence="3" id="KW-1185">Reference proteome</keyword>
<dbReference type="InterPro" id="IPR013108">
    <property type="entry name" value="Amidohydro_3"/>
</dbReference>
<evidence type="ECO:0000313" key="3">
    <source>
        <dbReference type="Proteomes" id="UP000028542"/>
    </source>
</evidence>
<dbReference type="STRING" id="318464.IO99_14075"/>
<accession>A0A084J9H4</accession>
<organism evidence="2 3">
    <name type="scientific">Clostridium sulfidigenes</name>
    <dbReference type="NCBI Taxonomy" id="318464"/>
    <lineage>
        <taxon>Bacteria</taxon>
        <taxon>Bacillati</taxon>
        <taxon>Bacillota</taxon>
        <taxon>Clostridia</taxon>
        <taxon>Eubacteriales</taxon>
        <taxon>Clostridiaceae</taxon>
        <taxon>Clostridium</taxon>
    </lineage>
</organism>
<gene>
    <name evidence="2" type="ORF">IO99_14075</name>
</gene>
<dbReference type="InterPro" id="IPR032466">
    <property type="entry name" value="Metal_Hydrolase"/>
</dbReference>
<dbReference type="Gene3D" id="3.20.20.140">
    <property type="entry name" value="Metal-dependent hydrolases"/>
    <property type="match status" value="1"/>
</dbReference>
<dbReference type="CDD" id="cd01300">
    <property type="entry name" value="YtcJ_like"/>
    <property type="match status" value="1"/>
</dbReference>
<dbReference type="Pfam" id="PF07969">
    <property type="entry name" value="Amidohydro_3"/>
    <property type="match status" value="1"/>
</dbReference>
<dbReference type="InterPro" id="IPR011059">
    <property type="entry name" value="Metal-dep_hydrolase_composite"/>
</dbReference>
<proteinExistence type="predicted"/>
<name>A0A084J9H4_9CLOT</name>
<dbReference type="Gene3D" id="3.10.310.70">
    <property type="match status" value="1"/>
</dbReference>
<dbReference type="SUPFAM" id="SSF51338">
    <property type="entry name" value="Composite domain of metallo-dependent hydrolases"/>
    <property type="match status" value="1"/>
</dbReference>
<dbReference type="PANTHER" id="PTHR22642">
    <property type="entry name" value="IMIDAZOLONEPROPIONASE"/>
    <property type="match status" value="1"/>
</dbReference>
<comment type="caution">
    <text evidence="2">The sequence shown here is derived from an EMBL/GenBank/DDBJ whole genome shotgun (WGS) entry which is preliminary data.</text>
</comment>
<protein>
    <recommendedName>
        <fullName evidence="1">Amidohydrolase 3 domain-containing protein</fullName>
    </recommendedName>
</protein>
<dbReference type="Proteomes" id="UP000028542">
    <property type="component" value="Unassembled WGS sequence"/>
</dbReference>
<dbReference type="InterPro" id="IPR033932">
    <property type="entry name" value="YtcJ-like"/>
</dbReference>
<evidence type="ECO:0000313" key="2">
    <source>
        <dbReference type="EMBL" id="KEZ85608.1"/>
    </source>
</evidence>
<dbReference type="EMBL" id="JPMD01000033">
    <property type="protein sequence ID" value="KEZ85608.1"/>
    <property type="molecule type" value="Genomic_DNA"/>
</dbReference>
<dbReference type="eggNOG" id="COG1574">
    <property type="taxonomic scope" value="Bacteria"/>
</dbReference>
<sequence>MSIEIYVNGNVISLDNNKVYEAFAVRDGKFLAVGCNKDLLSLFSKEDYKVTDLKGNTVVPGFNDAHMHLLNYGFQKTAVRLNNLSSIDEMISVVKSYINKNNIPKDTYIISRGWNDNYFKEQRLPNRYDLDKISCDHPIIFSRICGHIGVINSKAIELLDIDKMKENPTGGAIDRENGVPTGILRENALNIALSKVPPTSVEEIKASLRSAFDDLIQCGITSVQTEDLTHCRSLPNLIQSYRELEEEGNLPVRITLQLCLNTDELLEEANSFGLKSKVGSDFLKVGGLKLFQDGSLGARTAAMIDNYEDTPDNGISIYSQEDLDSFVTKGFKQGFQIIIHGIGDRACEMILNSYEKISKDTEDNLRPVIVHCQFTNEDLLDRFKELNVIANVQPAFVMSDYPIVEKAVGKARTKSSYAFNSMIQKGIPVAFSSDAPIESFNIIQGIYGAVNRTDLNNKPVGGFNINEGVTPLDALKAYTTGPSYMSFDEDIKGKIKVNYLADFVVLSQDITAVPKNKIKETKILETYVNGIKVL</sequence>
<dbReference type="AlphaFoldDB" id="A0A084J9H4"/>
<evidence type="ECO:0000259" key="1">
    <source>
        <dbReference type="Pfam" id="PF07969"/>
    </source>
</evidence>
<dbReference type="GO" id="GO:0016810">
    <property type="term" value="F:hydrolase activity, acting on carbon-nitrogen (but not peptide) bonds"/>
    <property type="evidence" value="ECO:0007669"/>
    <property type="project" value="InterPro"/>
</dbReference>
<dbReference type="PANTHER" id="PTHR22642:SF2">
    <property type="entry name" value="PROTEIN LONG AFTER FAR-RED 3"/>
    <property type="match status" value="1"/>
</dbReference>